<dbReference type="Proteomes" id="UP001597145">
    <property type="component" value="Unassembled WGS sequence"/>
</dbReference>
<comment type="similarity">
    <text evidence="1">Belongs to the F420H(2)-dependent quinone reductase family.</text>
</comment>
<accession>A0ABW4FU46</accession>
<dbReference type="EMBL" id="JBHUCP010000026">
    <property type="protein sequence ID" value="MFD1533832.1"/>
    <property type="molecule type" value="Genomic_DNA"/>
</dbReference>
<dbReference type="RefSeq" id="WP_343977569.1">
    <property type="nucleotide sequence ID" value="NZ_BAAAJG010000009.1"/>
</dbReference>
<comment type="catalytic activity">
    <reaction evidence="2">
        <text>oxidized coenzyme F420-(gamma-L-Glu)(n) + a quinol + H(+) = reduced coenzyme F420-(gamma-L-Glu)(n) + a quinone</text>
        <dbReference type="Rhea" id="RHEA:39663"/>
        <dbReference type="Rhea" id="RHEA-COMP:12939"/>
        <dbReference type="Rhea" id="RHEA-COMP:14378"/>
        <dbReference type="ChEBI" id="CHEBI:15378"/>
        <dbReference type="ChEBI" id="CHEBI:24646"/>
        <dbReference type="ChEBI" id="CHEBI:132124"/>
        <dbReference type="ChEBI" id="CHEBI:133980"/>
        <dbReference type="ChEBI" id="CHEBI:139511"/>
    </reaction>
</comment>
<organism evidence="4 5">
    <name type="scientific">Pseudonocardia aurantiaca</name>
    <dbReference type="NCBI Taxonomy" id="75290"/>
    <lineage>
        <taxon>Bacteria</taxon>
        <taxon>Bacillati</taxon>
        <taxon>Actinomycetota</taxon>
        <taxon>Actinomycetes</taxon>
        <taxon>Pseudonocardiales</taxon>
        <taxon>Pseudonocardiaceae</taxon>
        <taxon>Pseudonocardia</taxon>
    </lineage>
</organism>
<reference evidence="5" key="1">
    <citation type="journal article" date="2019" name="Int. J. Syst. Evol. Microbiol.">
        <title>The Global Catalogue of Microorganisms (GCM) 10K type strain sequencing project: providing services to taxonomists for standard genome sequencing and annotation.</title>
        <authorList>
            <consortium name="The Broad Institute Genomics Platform"/>
            <consortium name="The Broad Institute Genome Sequencing Center for Infectious Disease"/>
            <person name="Wu L."/>
            <person name="Ma J."/>
        </authorList>
    </citation>
    <scope>NUCLEOTIDE SEQUENCE [LARGE SCALE GENOMIC DNA]</scope>
    <source>
        <strain evidence="5">JCM 12165</strain>
    </source>
</reference>
<gene>
    <name evidence="4" type="ORF">ACFSCY_30895</name>
</gene>
<proteinExistence type="inferred from homology"/>
<protein>
    <submittedName>
        <fullName evidence="4">Nitroreductase family deazaflavin-dependent oxidoreductase</fullName>
    </submittedName>
</protein>
<keyword evidence="5" id="KW-1185">Reference proteome</keyword>
<comment type="caution">
    <text evidence="4">The sequence shown here is derived from an EMBL/GenBank/DDBJ whole genome shotgun (WGS) entry which is preliminary data.</text>
</comment>
<sequence length="154" mass="17136">MQRQDQDLVDAPYVPSSSERARDQVALYEATGGREGGTLEGRPVVILTMTGAASGKIRKTPIMRIEHDGSYLAVASNGGAPSHPAWYHNLIAHPDVRVQDGAWVRTLRAREVFGQEKAEAWKLADSRWPYFPDYRARAGREIPILRLEPVASTR</sequence>
<dbReference type="NCBIfam" id="TIGR00026">
    <property type="entry name" value="hi_GC_TIGR00026"/>
    <property type="match status" value="1"/>
</dbReference>
<dbReference type="PANTHER" id="PTHR39428">
    <property type="entry name" value="F420H(2)-DEPENDENT QUINONE REDUCTASE RV1261C"/>
    <property type="match status" value="1"/>
</dbReference>
<evidence type="ECO:0000313" key="5">
    <source>
        <dbReference type="Proteomes" id="UP001597145"/>
    </source>
</evidence>
<dbReference type="Gene3D" id="2.30.110.10">
    <property type="entry name" value="Electron Transport, Fmn-binding Protein, Chain A"/>
    <property type="match status" value="1"/>
</dbReference>
<name>A0ABW4FU46_9PSEU</name>
<dbReference type="PANTHER" id="PTHR39428:SF3">
    <property type="entry name" value="DEAZAFLAVIN-DEPENDENT NITROREDUCTASE"/>
    <property type="match status" value="1"/>
</dbReference>
<feature type="region of interest" description="Disordered" evidence="3">
    <location>
        <begin position="1"/>
        <end position="20"/>
    </location>
</feature>
<dbReference type="InterPro" id="IPR012349">
    <property type="entry name" value="Split_barrel_FMN-bd"/>
</dbReference>
<evidence type="ECO:0000256" key="2">
    <source>
        <dbReference type="ARBA" id="ARBA00049106"/>
    </source>
</evidence>
<evidence type="ECO:0000256" key="1">
    <source>
        <dbReference type="ARBA" id="ARBA00008710"/>
    </source>
</evidence>
<evidence type="ECO:0000256" key="3">
    <source>
        <dbReference type="SAM" id="MobiDB-lite"/>
    </source>
</evidence>
<dbReference type="Pfam" id="PF04075">
    <property type="entry name" value="F420H2_quin_red"/>
    <property type="match status" value="1"/>
</dbReference>
<dbReference type="InterPro" id="IPR004378">
    <property type="entry name" value="F420H2_quin_Rdtase"/>
</dbReference>
<evidence type="ECO:0000313" key="4">
    <source>
        <dbReference type="EMBL" id="MFD1533832.1"/>
    </source>
</evidence>